<name>A0ABT6FJM9_9BACT</name>
<dbReference type="Gene3D" id="3.90.1720.10">
    <property type="entry name" value="endopeptidase domain like (from Nostoc punctiforme)"/>
    <property type="match status" value="1"/>
</dbReference>
<dbReference type="RefSeq" id="WP_277864021.1">
    <property type="nucleotide sequence ID" value="NZ_JARRAG010000002.1"/>
</dbReference>
<evidence type="ECO:0000313" key="2">
    <source>
        <dbReference type="Proteomes" id="UP001216907"/>
    </source>
</evidence>
<reference evidence="1 2" key="1">
    <citation type="submission" date="2023-03" db="EMBL/GenBank/DDBJ databases">
        <title>Paludisphaera mucosa sp. nov. a novel planctomycete from northern fen.</title>
        <authorList>
            <person name="Ivanova A."/>
        </authorList>
    </citation>
    <scope>NUCLEOTIDE SEQUENCE [LARGE SCALE GENOMIC DNA]</scope>
    <source>
        <strain evidence="1 2">Pla2</strain>
    </source>
</reference>
<dbReference type="Proteomes" id="UP001216907">
    <property type="component" value="Unassembled WGS sequence"/>
</dbReference>
<dbReference type="InterPro" id="IPR038765">
    <property type="entry name" value="Papain-like_cys_pep_sf"/>
</dbReference>
<comment type="caution">
    <text evidence="1">The sequence shown here is derived from an EMBL/GenBank/DDBJ whole genome shotgun (WGS) entry which is preliminary data.</text>
</comment>
<evidence type="ECO:0000313" key="1">
    <source>
        <dbReference type="EMBL" id="MDG3007749.1"/>
    </source>
</evidence>
<sequence length="310" mass="34356">MTWFYCLIAAFGMAGKDAAETTDWMKPATWRGNFWGPAATRARSTGELPPLPTNPAMTRWADWGKAVLRDGDVVFRLGDAKALGGAFPLSRFISAATGSRFSHTGIVALEEGSPVVYDCSSDGVQRQPFEVWMLDCVGDLGVKRLRAEHRKHVAGILGYCREQFERQLPFDFEFRPDDAAFYCVELTEKAYRSQGLKLAEPVRIGDWENLGRYPLTAVATPFASKLFLTRPISLEQPVYLPGNDREGVWSSPLLENVYSGETRTDARAKAARIDLRGDLDMIWYAVASFRNRVNAVATTPVPAAKPQAAP</sequence>
<keyword evidence="2" id="KW-1185">Reference proteome</keyword>
<gene>
    <name evidence="1" type="ORF">PZE19_28640</name>
</gene>
<protein>
    <submittedName>
        <fullName evidence="1">YiiX/YebB-like N1pC/P60 family cysteine hydrolase</fullName>
    </submittedName>
</protein>
<organism evidence="1 2">
    <name type="scientific">Paludisphaera mucosa</name>
    <dbReference type="NCBI Taxonomy" id="3030827"/>
    <lineage>
        <taxon>Bacteria</taxon>
        <taxon>Pseudomonadati</taxon>
        <taxon>Planctomycetota</taxon>
        <taxon>Planctomycetia</taxon>
        <taxon>Isosphaerales</taxon>
        <taxon>Isosphaeraceae</taxon>
        <taxon>Paludisphaera</taxon>
    </lineage>
</organism>
<proteinExistence type="predicted"/>
<dbReference type="Pfam" id="PF05708">
    <property type="entry name" value="Peptidase_C92"/>
    <property type="match status" value="1"/>
</dbReference>
<dbReference type="EMBL" id="JARRAG010000002">
    <property type="protein sequence ID" value="MDG3007749.1"/>
    <property type="molecule type" value="Genomic_DNA"/>
</dbReference>
<dbReference type="InterPro" id="IPR024453">
    <property type="entry name" value="Peptidase_C92"/>
</dbReference>
<dbReference type="SUPFAM" id="SSF54001">
    <property type="entry name" value="Cysteine proteinases"/>
    <property type="match status" value="1"/>
</dbReference>
<accession>A0ABT6FJM9</accession>